<name>A0A3P7QF71_CYLGO</name>
<reference evidence="1 2" key="1">
    <citation type="submission" date="2018-11" db="EMBL/GenBank/DDBJ databases">
        <authorList>
            <consortium name="Pathogen Informatics"/>
        </authorList>
    </citation>
    <scope>NUCLEOTIDE SEQUENCE [LARGE SCALE GENOMIC DNA]</scope>
</reference>
<organism evidence="1 2">
    <name type="scientific">Cylicostephanus goldi</name>
    <name type="common">Nematode worm</name>
    <dbReference type="NCBI Taxonomy" id="71465"/>
    <lineage>
        <taxon>Eukaryota</taxon>
        <taxon>Metazoa</taxon>
        <taxon>Ecdysozoa</taxon>
        <taxon>Nematoda</taxon>
        <taxon>Chromadorea</taxon>
        <taxon>Rhabditida</taxon>
        <taxon>Rhabditina</taxon>
        <taxon>Rhabditomorpha</taxon>
        <taxon>Strongyloidea</taxon>
        <taxon>Strongylidae</taxon>
        <taxon>Cylicostephanus</taxon>
    </lineage>
</organism>
<keyword evidence="2" id="KW-1185">Reference proteome</keyword>
<protein>
    <submittedName>
        <fullName evidence="1">Uncharacterized protein</fullName>
    </submittedName>
</protein>
<dbReference type="AlphaFoldDB" id="A0A3P7QF71"/>
<evidence type="ECO:0000313" key="1">
    <source>
        <dbReference type="EMBL" id="VDN29396.1"/>
    </source>
</evidence>
<sequence>MSDIGRYVLGNCEFYVTVLQDKDKPLLELDSKIVERERPMGEIVTKWSIKNIVPSLERSDKSHLTSTIECKVELC</sequence>
<proteinExistence type="predicted"/>
<dbReference type="EMBL" id="UYRV01115285">
    <property type="protein sequence ID" value="VDN29396.1"/>
    <property type="molecule type" value="Genomic_DNA"/>
</dbReference>
<evidence type="ECO:0000313" key="2">
    <source>
        <dbReference type="Proteomes" id="UP000271889"/>
    </source>
</evidence>
<dbReference type="Proteomes" id="UP000271889">
    <property type="component" value="Unassembled WGS sequence"/>
</dbReference>
<gene>
    <name evidence="1" type="ORF">CGOC_LOCUS11242</name>
</gene>
<accession>A0A3P7QF71</accession>